<sequence length="137" mass="15059">MDGENQGSQERTRKAFHLRRNPGVSGLRSGLQIRSRSRSPSSLVWPSSDSSLAGGDSDVQAGLDESVRKDSEPDPDEPNSSPLEKIFYDQLEGNMVHHGYRSPTDAMAHLLDRCRNLNISVAQTPTRPAFAQTLESP</sequence>
<evidence type="ECO:0000256" key="1">
    <source>
        <dbReference type="SAM" id="MobiDB-lite"/>
    </source>
</evidence>
<dbReference type="EMBL" id="AXCM01007967">
    <property type="status" value="NOT_ANNOTATED_CDS"/>
    <property type="molecule type" value="Genomic_DNA"/>
</dbReference>
<feature type="region of interest" description="Disordered" evidence="1">
    <location>
        <begin position="1"/>
        <end position="85"/>
    </location>
</feature>
<feature type="compositionally biased region" description="Low complexity" evidence="1">
    <location>
        <begin position="38"/>
        <end position="58"/>
    </location>
</feature>
<evidence type="ECO:0000313" key="2">
    <source>
        <dbReference type="EnsemblMetazoa" id="ACUA003740-PA"/>
    </source>
</evidence>
<organism evidence="2 3">
    <name type="scientific">Anopheles culicifacies</name>
    <dbReference type="NCBI Taxonomy" id="139723"/>
    <lineage>
        <taxon>Eukaryota</taxon>
        <taxon>Metazoa</taxon>
        <taxon>Ecdysozoa</taxon>
        <taxon>Arthropoda</taxon>
        <taxon>Hexapoda</taxon>
        <taxon>Insecta</taxon>
        <taxon>Pterygota</taxon>
        <taxon>Neoptera</taxon>
        <taxon>Endopterygota</taxon>
        <taxon>Diptera</taxon>
        <taxon>Nematocera</taxon>
        <taxon>Culicoidea</taxon>
        <taxon>Culicidae</taxon>
        <taxon>Anophelinae</taxon>
        <taxon>Anopheles</taxon>
        <taxon>culicifacies species complex</taxon>
    </lineage>
</organism>
<evidence type="ECO:0000313" key="3">
    <source>
        <dbReference type="Proteomes" id="UP000075883"/>
    </source>
</evidence>
<dbReference type="Proteomes" id="UP000075883">
    <property type="component" value="Unassembled WGS sequence"/>
</dbReference>
<dbReference type="VEuPathDB" id="VectorBase:ACUA003740"/>
<keyword evidence="3" id="KW-1185">Reference proteome</keyword>
<dbReference type="AlphaFoldDB" id="A0A182LWN6"/>
<reference evidence="3" key="1">
    <citation type="submission" date="2013-09" db="EMBL/GenBank/DDBJ databases">
        <title>The Genome Sequence of Anopheles culicifacies species A.</title>
        <authorList>
            <consortium name="The Broad Institute Genomics Platform"/>
            <person name="Neafsey D.E."/>
            <person name="Besansky N."/>
            <person name="Howell P."/>
            <person name="Walton C."/>
            <person name="Young S.K."/>
            <person name="Zeng Q."/>
            <person name="Gargeya S."/>
            <person name="Fitzgerald M."/>
            <person name="Haas B."/>
            <person name="Abouelleil A."/>
            <person name="Allen A.W."/>
            <person name="Alvarado L."/>
            <person name="Arachchi H.M."/>
            <person name="Berlin A.M."/>
            <person name="Chapman S.B."/>
            <person name="Gainer-Dewar J."/>
            <person name="Goldberg J."/>
            <person name="Griggs A."/>
            <person name="Gujja S."/>
            <person name="Hansen M."/>
            <person name="Howarth C."/>
            <person name="Imamovic A."/>
            <person name="Ireland A."/>
            <person name="Larimer J."/>
            <person name="McCowan C."/>
            <person name="Murphy C."/>
            <person name="Pearson M."/>
            <person name="Poon T.W."/>
            <person name="Priest M."/>
            <person name="Roberts A."/>
            <person name="Saif S."/>
            <person name="Shea T."/>
            <person name="Sisk P."/>
            <person name="Sykes S."/>
            <person name="Wortman J."/>
            <person name="Nusbaum C."/>
            <person name="Birren B."/>
        </authorList>
    </citation>
    <scope>NUCLEOTIDE SEQUENCE [LARGE SCALE GENOMIC DNA]</scope>
    <source>
        <strain evidence="3">A-37</strain>
    </source>
</reference>
<accession>A0A182LWN6</accession>
<reference evidence="2" key="2">
    <citation type="submission" date="2020-05" db="UniProtKB">
        <authorList>
            <consortium name="EnsemblMetazoa"/>
        </authorList>
    </citation>
    <scope>IDENTIFICATION</scope>
    <source>
        <strain evidence="2">A-37</strain>
    </source>
</reference>
<name>A0A182LWN6_9DIPT</name>
<dbReference type="EnsemblMetazoa" id="ACUA003740-RA">
    <property type="protein sequence ID" value="ACUA003740-PA"/>
    <property type="gene ID" value="ACUA003740"/>
</dbReference>
<protein>
    <submittedName>
        <fullName evidence="2">Uncharacterized protein</fullName>
    </submittedName>
</protein>
<proteinExistence type="predicted"/>